<keyword evidence="1" id="KW-0472">Membrane</keyword>
<dbReference type="PANTHER" id="PTHR31965">
    <property type="entry name" value="TRANSMEMBRANE PROTEIN 42"/>
    <property type="match status" value="1"/>
</dbReference>
<gene>
    <name evidence="2" type="ORF">DSTB1V02_LOCUS183</name>
</gene>
<keyword evidence="1" id="KW-0812">Transmembrane</keyword>
<proteinExistence type="predicted"/>
<organism evidence="2">
    <name type="scientific">Darwinula stevensoni</name>
    <dbReference type="NCBI Taxonomy" id="69355"/>
    <lineage>
        <taxon>Eukaryota</taxon>
        <taxon>Metazoa</taxon>
        <taxon>Ecdysozoa</taxon>
        <taxon>Arthropoda</taxon>
        <taxon>Crustacea</taxon>
        <taxon>Oligostraca</taxon>
        <taxon>Ostracoda</taxon>
        <taxon>Podocopa</taxon>
        <taxon>Podocopida</taxon>
        <taxon>Darwinulocopina</taxon>
        <taxon>Darwinuloidea</taxon>
        <taxon>Darwinulidae</taxon>
        <taxon>Darwinula</taxon>
    </lineage>
</organism>
<dbReference type="EMBL" id="CAJPEV010000011">
    <property type="protein sequence ID" value="CAG0878664.1"/>
    <property type="molecule type" value="Genomic_DNA"/>
</dbReference>
<dbReference type="Proteomes" id="UP000677054">
    <property type="component" value="Unassembled WGS sequence"/>
</dbReference>
<protein>
    <recommendedName>
        <fullName evidence="4">EamA domain-containing protein</fullName>
    </recommendedName>
</protein>
<evidence type="ECO:0000313" key="2">
    <source>
        <dbReference type="EMBL" id="CAD7240150.1"/>
    </source>
</evidence>
<dbReference type="OrthoDB" id="5854584at2759"/>
<feature type="transmembrane region" description="Helical" evidence="1">
    <location>
        <begin position="117"/>
        <end position="134"/>
    </location>
</feature>
<keyword evidence="3" id="KW-1185">Reference proteome</keyword>
<reference evidence="2" key="1">
    <citation type="submission" date="2020-11" db="EMBL/GenBank/DDBJ databases">
        <authorList>
            <person name="Tran Van P."/>
        </authorList>
    </citation>
    <scope>NUCLEOTIDE SEQUENCE</scope>
</reference>
<sequence length="144" mass="15579">MARGFTYAITAGTLAALGNVTAKLTFSQAEAQRLCLVSLAIFSTILPVDETCRDWVLLFQGVSAVVCIVSNATMVPNLVKALALCENSVQAVVINTAVQVIVTSLVGMFLLGEQLGVFWWMGMTFILLGFHIIYRSQDNIFKAS</sequence>
<keyword evidence="1" id="KW-1133">Transmembrane helix</keyword>
<name>A0A7R8WXS0_9CRUS</name>
<evidence type="ECO:0000256" key="1">
    <source>
        <dbReference type="SAM" id="Phobius"/>
    </source>
</evidence>
<dbReference type="SUPFAM" id="SSF103481">
    <property type="entry name" value="Multidrug resistance efflux transporter EmrE"/>
    <property type="match status" value="1"/>
</dbReference>
<evidence type="ECO:0008006" key="4">
    <source>
        <dbReference type="Google" id="ProtNLM"/>
    </source>
</evidence>
<dbReference type="InterPro" id="IPR039632">
    <property type="entry name" value="TMEM42"/>
</dbReference>
<dbReference type="PANTHER" id="PTHR31965:SF1">
    <property type="entry name" value="TRANSMEMBRANE PROTEIN 42"/>
    <property type="match status" value="1"/>
</dbReference>
<dbReference type="InterPro" id="IPR037185">
    <property type="entry name" value="EmrE-like"/>
</dbReference>
<feature type="transmembrane region" description="Helical" evidence="1">
    <location>
        <begin position="55"/>
        <end position="79"/>
    </location>
</feature>
<accession>A0A7R8WXS0</accession>
<evidence type="ECO:0000313" key="3">
    <source>
        <dbReference type="Proteomes" id="UP000677054"/>
    </source>
</evidence>
<dbReference type="EMBL" id="LR899528">
    <property type="protein sequence ID" value="CAD7240150.1"/>
    <property type="molecule type" value="Genomic_DNA"/>
</dbReference>
<dbReference type="AlphaFoldDB" id="A0A7R8WXS0"/>
<feature type="transmembrane region" description="Helical" evidence="1">
    <location>
        <begin position="91"/>
        <end position="111"/>
    </location>
</feature>